<evidence type="ECO:0000313" key="3">
    <source>
        <dbReference type="Proteomes" id="UP000193944"/>
    </source>
</evidence>
<keyword evidence="1" id="KW-0732">Signal</keyword>
<keyword evidence="3" id="KW-1185">Reference proteome</keyword>
<sequence length="209" mass="23728">MWNLLFIILSLIKTIFTEYSPTSVVLGPTPEVNRVPDLSEITDKHYTCSSIKGSTACPGYDDYFVPKTGYYGYSSGPSQFDEYVLNDVQSNVGYIMAICPDKTVDTSKIAYRYSLYCGRLLYSQARWCKQNSDNIRTNPQLNVCKRICLQHAQSILDYSENYCQNADHSVAQKIHDNIVNQWCNLFSDEPGCVNGTTTENKFCGIYSYL</sequence>
<dbReference type="OrthoDB" id="5340910at2759"/>
<dbReference type="Proteomes" id="UP000193944">
    <property type="component" value="Unassembled WGS sequence"/>
</dbReference>
<feature type="signal peptide" evidence="1">
    <location>
        <begin position="1"/>
        <end position="17"/>
    </location>
</feature>
<evidence type="ECO:0000256" key="1">
    <source>
        <dbReference type="SAM" id="SignalP"/>
    </source>
</evidence>
<organism evidence="2 3">
    <name type="scientific">Anaeromyces robustus</name>
    <dbReference type="NCBI Taxonomy" id="1754192"/>
    <lineage>
        <taxon>Eukaryota</taxon>
        <taxon>Fungi</taxon>
        <taxon>Fungi incertae sedis</taxon>
        <taxon>Chytridiomycota</taxon>
        <taxon>Chytridiomycota incertae sedis</taxon>
        <taxon>Neocallimastigomycetes</taxon>
        <taxon>Neocallimastigales</taxon>
        <taxon>Neocallimastigaceae</taxon>
        <taxon>Anaeromyces</taxon>
    </lineage>
</organism>
<name>A0A1Y1X6R0_9FUNG</name>
<reference evidence="2 3" key="2">
    <citation type="submission" date="2016-08" db="EMBL/GenBank/DDBJ databases">
        <title>Pervasive Adenine N6-methylation of Active Genes in Fungi.</title>
        <authorList>
            <consortium name="DOE Joint Genome Institute"/>
            <person name="Mondo S.J."/>
            <person name="Dannebaum R.O."/>
            <person name="Kuo R.C."/>
            <person name="Labutti K."/>
            <person name="Haridas S."/>
            <person name="Kuo A."/>
            <person name="Salamov A."/>
            <person name="Ahrendt S.R."/>
            <person name="Lipzen A."/>
            <person name="Sullivan W."/>
            <person name="Andreopoulos W.B."/>
            <person name="Clum A."/>
            <person name="Lindquist E."/>
            <person name="Daum C."/>
            <person name="Ramamoorthy G.K."/>
            <person name="Gryganskyi A."/>
            <person name="Culley D."/>
            <person name="Magnuson J.K."/>
            <person name="James T.Y."/>
            <person name="O'Malley M.A."/>
            <person name="Stajich J.E."/>
            <person name="Spatafora J.W."/>
            <person name="Visel A."/>
            <person name="Grigoriev I.V."/>
        </authorList>
    </citation>
    <scope>NUCLEOTIDE SEQUENCE [LARGE SCALE GENOMIC DNA]</scope>
    <source>
        <strain evidence="2 3">S4</strain>
    </source>
</reference>
<dbReference type="AlphaFoldDB" id="A0A1Y1X6R0"/>
<reference evidence="2 3" key="1">
    <citation type="submission" date="2016-08" db="EMBL/GenBank/DDBJ databases">
        <title>A Parts List for Fungal Cellulosomes Revealed by Comparative Genomics.</title>
        <authorList>
            <consortium name="DOE Joint Genome Institute"/>
            <person name="Haitjema C.H."/>
            <person name="Gilmore S.P."/>
            <person name="Henske J.K."/>
            <person name="Solomon K.V."/>
            <person name="De Groot R."/>
            <person name="Kuo A."/>
            <person name="Mondo S.J."/>
            <person name="Salamov A.A."/>
            <person name="Labutti K."/>
            <person name="Zhao Z."/>
            <person name="Chiniquy J."/>
            <person name="Barry K."/>
            <person name="Brewer H.M."/>
            <person name="Purvine S.O."/>
            <person name="Wright A.T."/>
            <person name="Boxma B."/>
            <person name="Van Alen T."/>
            <person name="Hackstein J.H."/>
            <person name="Baker S.E."/>
            <person name="Grigoriev I.V."/>
            <person name="O'Malley M.A."/>
        </authorList>
    </citation>
    <scope>NUCLEOTIDE SEQUENCE [LARGE SCALE GENOMIC DNA]</scope>
    <source>
        <strain evidence="2 3">S4</strain>
    </source>
</reference>
<dbReference type="EMBL" id="MCFG01000120">
    <property type="protein sequence ID" value="ORX81368.1"/>
    <property type="molecule type" value="Genomic_DNA"/>
</dbReference>
<gene>
    <name evidence="2" type="ORF">BCR32DRAFT_244954</name>
</gene>
<feature type="chain" id="PRO_5013186316" evidence="1">
    <location>
        <begin position="18"/>
        <end position="209"/>
    </location>
</feature>
<accession>A0A1Y1X6R0</accession>
<protein>
    <submittedName>
        <fullName evidence="2">Uncharacterized protein</fullName>
    </submittedName>
</protein>
<dbReference type="STRING" id="1754192.A0A1Y1X6R0"/>
<proteinExistence type="predicted"/>
<evidence type="ECO:0000313" key="2">
    <source>
        <dbReference type="EMBL" id="ORX81368.1"/>
    </source>
</evidence>
<comment type="caution">
    <text evidence="2">The sequence shown here is derived from an EMBL/GenBank/DDBJ whole genome shotgun (WGS) entry which is preliminary data.</text>
</comment>